<name>J9PGT7_9CUCU</name>
<accession>J9PGT7</accession>
<evidence type="ECO:0000256" key="5">
    <source>
        <dbReference type="ARBA" id="ARBA00022448"/>
    </source>
</evidence>
<feature type="transmembrane region" description="Helical" evidence="16">
    <location>
        <begin position="135"/>
        <end position="155"/>
    </location>
</feature>
<feature type="transmembrane region" description="Helical" evidence="16">
    <location>
        <begin position="77"/>
        <end position="97"/>
    </location>
</feature>
<dbReference type="InterPro" id="IPR050269">
    <property type="entry name" value="ComplexI_Subunit6"/>
</dbReference>
<dbReference type="EC" id="7.1.1.2" evidence="3"/>
<dbReference type="EMBL" id="JN163964">
    <property type="protein sequence ID" value="AEP27662.1"/>
    <property type="molecule type" value="Genomic_DNA"/>
</dbReference>
<feature type="transmembrane region" description="Helical" evidence="16">
    <location>
        <begin position="43"/>
        <end position="65"/>
    </location>
</feature>
<evidence type="ECO:0000256" key="6">
    <source>
        <dbReference type="ARBA" id="ARBA00022660"/>
    </source>
</evidence>
<keyword evidence="10 16" id="KW-1133">Transmembrane helix</keyword>
<evidence type="ECO:0000256" key="4">
    <source>
        <dbReference type="ARBA" id="ARBA00021095"/>
    </source>
</evidence>
<evidence type="ECO:0000256" key="11">
    <source>
        <dbReference type="ARBA" id="ARBA00023027"/>
    </source>
</evidence>
<comment type="catalytic activity">
    <reaction evidence="15">
        <text>a ubiquinone + NADH + 5 H(+)(in) = a ubiquinol + NAD(+) + 4 H(+)(out)</text>
        <dbReference type="Rhea" id="RHEA:29091"/>
        <dbReference type="Rhea" id="RHEA-COMP:9565"/>
        <dbReference type="Rhea" id="RHEA-COMP:9566"/>
        <dbReference type="ChEBI" id="CHEBI:15378"/>
        <dbReference type="ChEBI" id="CHEBI:16389"/>
        <dbReference type="ChEBI" id="CHEBI:17976"/>
        <dbReference type="ChEBI" id="CHEBI:57540"/>
        <dbReference type="ChEBI" id="CHEBI:57945"/>
        <dbReference type="EC" id="7.1.1.2"/>
    </reaction>
</comment>
<sequence length="166" mass="19831">MFINFFLWLMSIMFLFLNHPLSFGLILLIQTTLISLITGNMNYNYWFSYILFLIMIGGMLILFIYMTSIASNEKFKFSIKLFYLFMIMLILTSTLIFTDNFFMNFLNLNYNLTESSSLMLNQLSMSKYTNYPTNMIYFMMIIYLFITLIVIVKITEIKFGPLRQKF</sequence>
<keyword evidence="7 16" id="KW-0812">Transmembrane</keyword>
<evidence type="ECO:0000256" key="3">
    <source>
        <dbReference type="ARBA" id="ARBA00012944"/>
    </source>
</evidence>
<evidence type="ECO:0000313" key="17">
    <source>
        <dbReference type="EMBL" id="AEP27662.1"/>
    </source>
</evidence>
<keyword evidence="12 17" id="KW-0496">Mitochondrion</keyword>
<organism evidence="17">
    <name type="scientific">Doydirhynchus austriacus</name>
    <dbReference type="NCBI Taxonomy" id="166863"/>
    <lineage>
        <taxon>Eukaryota</taxon>
        <taxon>Metazoa</taxon>
        <taxon>Ecdysozoa</taxon>
        <taxon>Arthropoda</taxon>
        <taxon>Hexapoda</taxon>
        <taxon>Insecta</taxon>
        <taxon>Pterygota</taxon>
        <taxon>Neoptera</taxon>
        <taxon>Endopterygota</taxon>
        <taxon>Coleoptera</taxon>
        <taxon>Polyphaga</taxon>
        <taxon>Cucujiformia</taxon>
        <taxon>Nemonychidae</taxon>
        <taxon>Doydirhynchus</taxon>
    </lineage>
</organism>
<keyword evidence="11" id="KW-0520">NAD</keyword>
<dbReference type="PANTHER" id="PTHR11435">
    <property type="entry name" value="NADH UBIQUINONE OXIDOREDUCTASE SUBUNIT ND6"/>
    <property type="match status" value="1"/>
</dbReference>
<protein>
    <recommendedName>
        <fullName evidence="4">NADH-ubiquinone oxidoreductase chain 6</fullName>
        <ecNumber evidence="3">7.1.1.2</ecNumber>
    </recommendedName>
    <alternativeName>
        <fullName evidence="14">NADH dehydrogenase subunit 6</fullName>
    </alternativeName>
</protein>
<evidence type="ECO:0000256" key="8">
    <source>
        <dbReference type="ARBA" id="ARBA00022967"/>
    </source>
</evidence>
<keyword evidence="9" id="KW-0249">Electron transport</keyword>
<dbReference type="AlphaFoldDB" id="J9PGT7"/>
<keyword evidence="5" id="KW-0813">Transport</keyword>
<gene>
    <name evidence="17" type="primary">ND6</name>
</gene>
<evidence type="ECO:0000256" key="2">
    <source>
        <dbReference type="ARBA" id="ARBA00005698"/>
    </source>
</evidence>
<evidence type="ECO:0000256" key="15">
    <source>
        <dbReference type="ARBA" id="ARBA00049551"/>
    </source>
</evidence>
<evidence type="ECO:0000256" key="7">
    <source>
        <dbReference type="ARBA" id="ARBA00022692"/>
    </source>
</evidence>
<dbReference type="PANTHER" id="PTHR11435:SF1">
    <property type="entry name" value="NADH-UBIQUINONE OXIDOREDUCTASE CHAIN 6"/>
    <property type="match status" value="1"/>
</dbReference>
<comment type="similarity">
    <text evidence="2">Belongs to the complex I subunit 6 family.</text>
</comment>
<evidence type="ECO:0000256" key="12">
    <source>
        <dbReference type="ARBA" id="ARBA00023128"/>
    </source>
</evidence>
<evidence type="ECO:0000256" key="1">
    <source>
        <dbReference type="ARBA" id="ARBA00004225"/>
    </source>
</evidence>
<evidence type="ECO:0000256" key="9">
    <source>
        <dbReference type="ARBA" id="ARBA00022982"/>
    </source>
</evidence>
<evidence type="ECO:0000256" key="10">
    <source>
        <dbReference type="ARBA" id="ARBA00022989"/>
    </source>
</evidence>
<reference evidence="17" key="2">
    <citation type="journal article" date="2013" name="Mol. Phylogenet. Evol.">
        <title>Mitogenome sequences stabilize the phylogenetics of weevils (Curculionoidea) and establish the monophyly of larval ectophagy.</title>
        <authorList>
            <person name="Haran J."/>
            <person name="Timmermans M.J."/>
            <person name="Vogler A.P."/>
        </authorList>
    </citation>
    <scope>NUCLEOTIDE SEQUENCE</scope>
</reference>
<evidence type="ECO:0000256" key="14">
    <source>
        <dbReference type="ARBA" id="ARBA00031019"/>
    </source>
</evidence>
<dbReference type="GO" id="GO:0031966">
    <property type="term" value="C:mitochondrial membrane"/>
    <property type="evidence" value="ECO:0007669"/>
    <property type="project" value="UniProtKB-SubCell"/>
</dbReference>
<keyword evidence="6" id="KW-0679">Respiratory chain</keyword>
<proteinExistence type="inferred from homology"/>
<reference evidence="17" key="1">
    <citation type="submission" date="2011-06" db="EMBL/GenBank/DDBJ databases">
        <authorList>
            <person name="Haran J.M."/>
            <person name="Timmermans M.J.T.N."/>
            <person name="Vogler A.P."/>
        </authorList>
    </citation>
    <scope>NUCLEOTIDE SEQUENCE</scope>
</reference>
<evidence type="ECO:0000256" key="16">
    <source>
        <dbReference type="SAM" id="Phobius"/>
    </source>
</evidence>
<geneLocation type="mitochondrion" evidence="17"/>
<evidence type="ECO:0000256" key="13">
    <source>
        <dbReference type="ARBA" id="ARBA00023136"/>
    </source>
</evidence>
<feature type="transmembrane region" description="Helical" evidence="16">
    <location>
        <begin position="12"/>
        <end position="37"/>
    </location>
</feature>
<comment type="subcellular location">
    <subcellularLocation>
        <location evidence="1">Mitochondrion membrane</location>
        <topology evidence="1">Multi-pass membrane protein</topology>
    </subcellularLocation>
</comment>
<dbReference type="GO" id="GO:0008137">
    <property type="term" value="F:NADH dehydrogenase (ubiquinone) activity"/>
    <property type="evidence" value="ECO:0007669"/>
    <property type="project" value="UniProtKB-EC"/>
</dbReference>
<keyword evidence="8" id="KW-1278">Translocase</keyword>
<keyword evidence="13 16" id="KW-0472">Membrane</keyword>